<evidence type="ECO:0000313" key="1">
    <source>
        <dbReference type="EMBL" id="KKL99840.1"/>
    </source>
</evidence>
<proteinExistence type="predicted"/>
<sequence length="55" mass="5721">MSATNVCEAASVEGIITQGPHLRKAERPCAGPRLTGGVDVLRGSEMLNTAARNGR</sequence>
<reference evidence="1" key="1">
    <citation type="journal article" date="2015" name="Nature">
        <title>Complex archaea that bridge the gap between prokaryotes and eukaryotes.</title>
        <authorList>
            <person name="Spang A."/>
            <person name="Saw J.H."/>
            <person name="Jorgensen S.L."/>
            <person name="Zaremba-Niedzwiedzka K."/>
            <person name="Martijn J."/>
            <person name="Lind A.E."/>
            <person name="van Eijk R."/>
            <person name="Schleper C."/>
            <person name="Guy L."/>
            <person name="Ettema T.J."/>
        </authorList>
    </citation>
    <scope>NUCLEOTIDE SEQUENCE</scope>
</reference>
<gene>
    <name evidence="1" type="ORF">LCGC14_1810370</name>
</gene>
<accession>A0A0F9J1R3</accession>
<organism evidence="1">
    <name type="scientific">marine sediment metagenome</name>
    <dbReference type="NCBI Taxonomy" id="412755"/>
    <lineage>
        <taxon>unclassified sequences</taxon>
        <taxon>metagenomes</taxon>
        <taxon>ecological metagenomes</taxon>
    </lineage>
</organism>
<comment type="caution">
    <text evidence="1">The sequence shown here is derived from an EMBL/GenBank/DDBJ whole genome shotgun (WGS) entry which is preliminary data.</text>
</comment>
<dbReference type="EMBL" id="LAZR01017575">
    <property type="protein sequence ID" value="KKL99840.1"/>
    <property type="molecule type" value="Genomic_DNA"/>
</dbReference>
<protein>
    <submittedName>
        <fullName evidence="1">Uncharacterized protein</fullName>
    </submittedName>
</protein>
<name>A0A0F9J1R3_9ZZZZ</name>
<dbReference type="AlphaFoldDB" id="A0A0F9J1R3"/>